<sequence length="1016" mass="115276">MFIASKDVIPDFDPHFKVFHDLMPFKVQEILLVSSLYDAFIMEEDGSLATRLINEYHGLNLSKPPKMTRISSAEEAVRMVKEMDFDMVITMPFLGGVDAFKLGTAIKEVRPDIPVIVVAHNLKSSFLDKVNRHGIDRVFLWCCEADLLLAIIKNVEDHRNVDPDTERAMVRVIIYVEDSPLYRSLFLPLIYNEVVRQTQSVLDESLNERHRLLRMRARPKILMATNYEEALTLYEAYKPYVFGIISDARFPRAGKTNVNAGMDFLKTVRSEIADLPLLMVSSEEANRKEAQSIPAVFIDKKSPHIKDELHNFFLTHLGFGDFIFRLPDETAIGHASNLAEFERQLKIVPEASLCYHTKRNHFSNWVMARAEVILAKRLHKDYVAAADDLGAIRDDLVHKVHSLRRLRQQGVVVGFDADIYDSDIMDFVKIGKGSMGGKARGIAFIWACLQSAYNHESILSEFPVIIPKTCVITADGFDAFVEDNNLYYCKNYRDCHIADLFLDAPLPAWLRQELREFLKKVEKPLSVRSSSLLEDGQFKPYAGLYSTYFLANNYPDFNERLAQLESAIKLVYASTWFEGPRSFSKMVGYAREDSMAVIIQELAGDKYGDFWYPAVCGVAQSHNFYPVMDLKADEGICHIALGLGKTVVEGGKSLWFSPRQPKKLFQFDSVDDMLRRSQTQFWALDISPENCFERNTSNLVLRNVQDAEREMALSLVASTYVAEEHRVRDTILPGRKILTFYQILKYGAYPLAQVLGELLKIGKTGMGGDVEIEFALHLDPDPKKSMFYFLQIRPMATGRELADVNICDAEIDNGFGYITQLLGHGHFKHITDIVYVHPETFDLGKTQQMAWEIGEINRKLTAGKVPFLLIGPGRWGSADPWLGIPVQWNQISGAAAIIEVRNSTIKADASQGTHFFQNITSLGIPYMTLNEDGARKKDSDERRRADFFDWQWLEKQRIIERLEYICHARTANPFVLKCDGTRSESVLFEPALSGNGSCAKEPGGVRDTSRISKGEC</sequence>
<dbReference type="GO" id="GO:0005524">
    <property type="term" value="F:ATP binding"/>
    <property type="evidence" value="ECO:0007669"/>
    <property type="project" value="InterPro"/>
</dbReference>
<dbReference type="InterPro" id="IPR011006">
    <property type="entry name" value="CheY-like_superfamily"/>
</dbReference>
<feature type="domain" description="Pyruvate phosphate dikinase AMP/ATP-binding" evidence="1">
    <location>
        <begin position="435"/>
        <end position="805"/>
    </location>
</feature>
<keyword evidence="3" id="KW-1185">Reference proteome</keyword>
<dbReference type="GO" id="GO:0016301">
    <property type="term" value="F:kinase activity"/>
    <property type="evidence" value="ECO:0007669"/>
    <property type="project" value="InterPro"/>
</dbReference>
<dbReference type="STRING" id="91360.SAMN05660330_03064"/>
<evidence type="ECO:0000313" key="3">
    <source>
        <dbReference type="Proteomes" id="UP000199073"/>
    </source>
</evidence>
<dbReference type="SUPFAM" id="SSF52172">
    <property type="entry name" value="CheY-like"/>
    <property type="match status" value="1"/>
</dbReference>
<organism evidence="2 3">
    <name type="scientific">Desulforhopalus singaporensis</name>
    <dbReference type="NCBI Taxonomy" id="91360"/>
    <lineage>
        <taxon>Bacteria</taxon>
        <taxon>Pseudomonadati</taxon>
        <taxon>Thermodesulfobacteriota</taxon>
        <taxon>Desulfobulbia</taxon>
        <taxon>Desulfobulbales</taxon>
        <taxon>Desulfocapsaceae</taxon>
        <taxon>Desulforhopalus</taxon>
    </lineage>
</organism>
<dbReference type="Gene3D" id="3.30.1490.20">
    <property type="entry name" value="ATP-grasp fold, A domain"/>
    <property type="match status" value="1"/>
</dbReference>
<dbReference type="Gene3D" id="3.40.50.2300">
    <property type="match status" value="1"/>
</dbReference>
<protein>
    <submittedName>
        <fullName evidence="2">Response regulator receiver domain-containing protein</fullName>
    </submittedName>
</protein>
<evidence type="ECO:0000259" key="1">
    <source>
        <dbReference type="Pfam" id="PF01326"/>
    </source>
</evidence>
<gene>
    <name evidence="2" type="ORF">SAMN05660330_03064</name>
</gene>
<dbReference type="SUPFAM" id="SSF56059">
    <property type="entry name" value="Glutathione synthetase ATP-binding domain-like"/>
    <property type="match status" value="1"/>
</dbReference>
<proteinExistence type="predicted"/>
<dbReference type="OrthoDB" id="9812167at2"/>
<dbReference type="EMBL" id="FNJI01000024">
    <property type="protein sequence ID" value="SDP52780.1"/>
    <property type="molecule type" value="Genomic_DNA"/>
</dbReference>
<evidence type="ECO:0000313" key="2">
    <source>
        <dbReference type="EMBL" id="SDP52780.1"/>
    </source>
</evidence>
<dbReference type="InterPro" id="IPR013815">
    <property type="entry name" value="ATP_grasp_subdomain_1"/>
</dbReference>
<name>A0A1H0TGJ2_9BACT</name>
<accession>A0A1H0TGJ2</accession>
<dbReference type="AlphaFoldDB" id="A0A1H0TGJ2"/>
<dbReference type="Pfam" id="PF01326">
    <property type="entry name" value="PPDK_N"/>
    <property type="match status" value="1"/>
</dbReference>
<dbReference type="InterPro" id="IPR002192">
    <property type="entry name" value="PPDK_AMP/ATP-bd"/>
</dbReference>
<dbReference type="RefSeq" id="WP_092224371.1">
    <property type="nucleotide sequence ID" value="NZ_FNJI01000024.1"/>
</dbReference>
<dbReference type="Proteomes" id="UP000199073">
    <property type="component" value="Unassembled WGS sequence"/>
</dbReference>
<reference evidence="2 3" key="1">
    <citation type="submission" date="2016-10" db="EMBL/GenBank/DDBJ databases">
        <authorList>
            <person name="de Groot N.N."/>
        </authorList>
    </citation>
    <scope>NUCLEOTIDE SEQUENCE [LARGE SCALE GENOMIC DNA]</scope>
    <source>
        <strain evidence="2 3">DSM 12130</strain>
    </source>
</reference>